<dbReference type="PROSITE" id="PS51257">
    <property type="entry name" value="PROKAR_LIPOPROTEIN"/>
    <property type="match status" value="1"/>
</dbReference>
<dbReference type="AlphaFoldDB" id="A0A1P9WVV4"/>
<evidence type="ECO:0000313" key="2">
    <source>
        <dbReference type="EMBL" id="AQG79516.1"/>
    </source>
</evidence>
<evidence type="ECO:0000256" key="1">
    <source>
        <dbReference type="SAM" id="Phobius"/>
    </source>
</evidence>
<reference evidence="2 3" key="1">
    <citation type="submission" date="2016-01" db="EMBL/GenBank/DDBJ databases">
        <authorList>
            <person name="Oliw E.H."/>
        </authorList>
    </citation>
    <scope>NUCLEOTIDE SEQUENCE [LARGE SCALE GENOMIC DNA]</scope>
    <source>
        <strain evidence="2 3">DY10</strain>
    </source>
</reference>
<dbReference type="EMBL" id="CP014263">
    <property type="protein sequence ID" value="AQG79516.1"/>
    <property type="molecule type" value="Genomic_DNA"/>
</dbReference>
<keyword evidence="1" id="KW-0812">Transmembrane</keyword>
<keyword evidence="1" id="KW-1133">Transmembrane helix</keyword>
<organism evidence="2 3">
    <name type="scientific">Spirosoma montaniterrae</name>
    <dbReference type="NCBI Taxonomy" id="1178516"/>
    <lineage>
        <taxon>Bacteria</taxon>
        <taxon>Pseudomonadati</taxon>
        <taxon>Bacteroidota</taxon>
        <taxon>Cytophagia</taxon>
        <taxon>Cytophagales</taxon>
        <taxon>Cytophagaceae</taxon>
        <taxon>Spirosoma</taxon>
    </lineage>
</organism>
<keyword evidence="1" id="KW-0472">Membrane</keyword>
<evidence type="ECO:0000313" key="3">
    <source>
        <dbReference type="Proteomes" id="UP000187941"/>
    </source>
</evidence>
<name>A0A1P9WVV4_9BACT</name>
<dbReference type="STRING" id="1178516.AWR27_09400"/>
<sequence length="457" mass="49655">MPYRKDRAHADQIAVLTVVKNTYLILLILFAGCRTTEPVPVVVQPDPVTASQASLVSVQATGASSAEVIVKSIRMEPSGWRLTAQTGQGGVVPFTVGETQTLRDFMLTSLRLSGLTVGQTYQLRLAFRFADRDSITALRTYTHRLNNSPTGGPRWTRLAHASFSGGDYTTCPVAVDGICGSNPMNGCGNPTIGAYVGNQVQVVRYAGPTQPFMDVKIYNRQADEWQLLSADRRTPRHGFVQYNVFFQGVDRHQFSGLGYIIEERSASKYFFFRGMGAIFPVGGSPVNPSYGGEDGELVFFTTTDEAYFLTQNGSPAMRSIDAVFTQTVRAPLPEPPGLMATFSIRNIGYVVNQRPGQPTRLWAYNPATDSWTKRADFPGDARQRGVGFAMARQGYFGLGVTAEGRGCATSGSMTLWPTAGSTSRTIRVRAISLWPSSVHPTGPGLSGLMWAGATKRS</sequence>
<gene>
    <name evidence="2" type="ORF">AWR27_09400</name>
</gene>
<dbReference type="InterPro" id="IPR015915">
    <property type="entry name" value="Kelch-typ_b-propeller"/>
</dbReference>
<dbReference type="Proteomes" id="UP000187941">
    <property type="component" value="Chromosome"/>
</dbReference>
<keyword evidence="3" id="KW-1185">Reference proteome</keyword>
<feature type="transmembrane region" description="Helical" evidence="1">
    <location>
        <begin position="12"/>
        <end position="32"/>
    </location>
</feature>
<dbReference type="Gene3D" id="2.120.10.80">
    <property type="entry name" value="Kelch-type beta propeller"/>
    <property type="match status" value="1"/>
</dbReference>
<dbReference type="KEGG" id="smon:AWR27_09400"/>
<proteinExistence type="predicted"/>
<protein>
    <submittedName>
        <fullName evidence="2">Uncharacterized protein</fullName>
    </submittedName>
</protein>
<accession>A0A1P9WVV4</accession>
<dbReference type="SUPFAM" id="SSF117281">
    <property type="entry name" value="Kelch motif"/>
    <property type="match status" value="1"/>
</dbReference>